<dbReference type="InterPro" id="IPR001763">
    <property type="entry name" value="Rhodanese-like_dom"/>
</dbReference>
<feature type="domain" description="Rhodanese" evidence="2">
    <location>
        <begin position="106"/>
        <end position="194"/>
    </location>
</feature>
<organism evidence="3 4">
    <name type="scientific">Paenibacillus brasilensis</name>
    <dbReference type="NCBI Taxonomy" id="128574"/>
    <lineage>
        <taxon>Bacteria</taxon>
        <taxon>Bacillati</taxon>
        <taxon>Bacillota</taxon>
        <taxon>Bacilli</taxon>
        <taxon>Bacillales</taxon>
        <taxon>Paenibacillaceae</taxon>
        <taxon>Paenibacillus</taxon>
    </lineage>
</organism>
<comment type="caution">
    <text evidence="3">The sequence shown here is derived from an EMBL/GenBank/DDBJ whole genome shotgun (WGS) entry which is preliminary data.</text>
</comment>
<dbReference type="InterPro" id="IPR036873">
    <property type="entry name" value="Rhodanese-like_dom_sf"/>
</dbReference>
<evidence type="ECO:0000259" key="2">
    <source>
        <dbReference type="PROSITE" id="PS50206"/>
    </source>
</evidence>
<dbReference type="PROSITE" id="PS01148">
    <property type="entry name" value="UPF0033"/>
    <property type="match status" value="1"/>
</dbReference>
<evidence type="ECO:0000313" key="4">
    <source>
        <dbReference type="Proteomes" id="UP001242811"/>
    </source>
</evidence>
<dbReference type="Gene3D" id="3.40.250.10">
    <property type="entry name" value="Rhodanese-like domain"/>
    <property type="match status" value="1"/>
</dbReference>
<dbReference type="SUPFAM" id="SSF52821">
    <property type="entry name" value="Rhodanese/Cell cycle control phosphatase"/>
    <property type="match status" value="1"/>
</dbReference>
<dbReference type="Proteomes" id="UP001242811">
    <property type="component" value="Unassembled WGS sequence"/>
</dbReference>
<dbReference type="CDD" id="cd00291">
    <property type="entry name" value="SirA_YedF_YeeD"/>
    <property type="match status" value="1"/>
</dbReference>
<protein>
    <submittedName>
        <fullName evidence="3">TusA-related sulfurtransferase</fullName>
    </submittedName>
</protein>
<dbReference type="Pfam" id="PF00581">
    <property type="entry name" value="Rhodanese"/>
    <property type="match status" value="1"/>
</dbReference>
<proteinExistence type="inferred from homology"/>
<evidence type="ECO:0000313" key="3">
    <source>
        <dbReference type="EMBL" id="MDQ0495360.1"/>
    </source>
</evidence>
<evidence type="ECO:0000256" key="1">
    <source>
        <dbReference type="ARBA" id="ARBA00008984"/>
    </source>
</evidence>
<gene>
    <name evidence="3" type="ORF">QOZ95_003539</name>
</gene>
<sequence length="195" mass="21382">MSSNSIQADYILDCKGLACPMPIVKTKRAMNELNPGQVMEVQATDKGSLADFQSWAQNTGHQYVGTLQKGDVIHHYLRKSNSAQVKAELMLPSTISHEELQTKLSGKQNILLLDVRESAEFELRHIPGSKSIPLGELENRLNELNLDEEIAVICQAGGRSERACQLLAAKGANNVKSVLLGISEWTGETKGRQSI</sequence>
<dbReference type="InterPro" id="IPR001455">
    <property type="entry name" value="TusA-like"/>
</dbReference>
<dbReference type="PANTHER" id="PTHR33279">
    <property type="entry name" value="SULFUR CARRIER PROTEIN YEDF-RELATED"/>
    <property type="match status" value="1"/>
</dbReference>
<dbReference type="PROSITE" id="PS50206">
    <property type="entry name" value="RHODANESE_3"/>
    <property type="match status" value="1"/>
</dbReference>
<accession>A0ABU0L124</accession>
<dbReference type="RefSeq" id="WP_152381585.1">
    <property type="nucleotide sequence ID" value="NZ_CP045298.1"/>
</dbReference>
<dbReference type="InterPro" id="IPR036868">
    <property type="entry name" value="TusA-like_sf"/>
</dbReference>
<dbReference type="SUPFAM" id="SSF64307">
    <property type="entry name" value="SirA-like"/>
    <property type="match status" value="1"/>
</dbReference>
<name>A0ABU0L124_9BACL</name>
<dbReference type="EMBL" id="JAUSWA010000021">
    <property type="protein sequence ID" value="MDQ0495360.1"/>
    <property type="molecule type" value="Genomic_DNA"/>
</dbReference>
<keyword evidence="4" id="KW-1185">Reference proteome</keyword>
<reference evidence="3 4" key="1">
    <citation type="submission" date="2023-07" db="EMBL/GenBank/DDBJ databases">
        <title>Genomic Encyclopedia of Type Strains, Phase IV (KMG-IV): sequencing the most valuable type-strain genomes for metagenomic binning, comparative biology and taxonomic classification.</title>
        <authorList>
            <person name="Goeker M."/>
        </authorList>
    </citation>
    <scope>NUCLEOTIDE SEQUENCE [LARGE SCALE GENOMIC DNA]</scope>
    <source>
        <strain evidence="3 4">DSM 14914</strain>
    </source>
</reference>
<dbReference type="CDD" id="cd00158">
    <property type="entry name" value="RHOD"/>
    <property type="match status" value="1"/>
</dbReference>
<dbReference type="Pfam" id="PF01206">
    <property type="entry name" value="TusA"/>
    <property type="match status" value="1"/>
</dbReference>
<dbReference type="SMART" id="SM00450">
    <property type="entry name" value="RHOD"/>
    <property type="match status" value="1"/>
</dbReference>
<comment type="similarity">
    <text evidence="1">Belongs to the sulfur carrier protein TusA family.</text>
</comment>
<dbReference type="PANTHER" id="PTHR33279:SF6">
    <property type="entry name" value="SULFUR CARRIER PROTEIN YEDF-RELATED"/>
    <property type="match status" value="1"/>
</dbReference>
<dbReference type="Gene3D" id="3.30.110.40">
    <property type="entry name" value="TusA-like domain"/>
    <property type="match status" value="1"/>
</dbReference>